<dbReference type="GO" id="GO:0046872">
    <property type="term" value="F:metal ion binding"/>
    <property type="evidence" value="ECO:0007669"/>
    <property type="project" value="UniProtKB-KW"/>
</dbReference>
<evidence type="ECO:0000256" key="6">
    <source>
        <dbReference type="ARBA" id="ARBA00034078"/>
    </source>
</evidence>
<keyword evidence="2" id="KW-0001">2Fe-2S</keyword>
<dbReference type="PROSITE" id="PS51085">
    <property type="entry name" value="2FE2S_FER_2"/>
    <property type="match status" value="1"/>
</dbReference>
<keyword evidence="3" id="KW-0479">Metal-binding</keyword>
<evidence type="ECO:0000256" key="2">
    <source>
        <dbReference type="ARBA" id="ARBA00022714"/>
    </source>
</evidence>
<sequence length="105" mass="11409">MSNIVYHLPDGTSSHIDVAPGQSVKDGSVNNNLVGIVAECGGNCSCGTCHVHLAKEYEGFFADVSDEEKEVLEFLDGVDDESRLACQLIVREFDINIHVRVADSR</sequence>
<dbReference type="Pfam" id="PF00111">
    <property type="entry name" value="Fer2"/>
    <property type="match status" value="1"/>
</dbReference>
<feature type="domain" description="2Fe-2S ferredoxin-type" evidence="7">
    <location>
        <begin position="2"/>
        <end position="105"/>
    </location>
</feature>
<reference evidence="8" key="1">
    <citation type="submission" date="2023-08" db="EMBL/GenBank/DDBJ databases">
        <title>Isolation and Characterization of Rhodococcus erythropolis MGMM8.</title>
        <authorList>
            <person name="Diabankana R.G.C."/>
            <person name="Afordoanyi D.M."/>
            <person name="Validov S.Z."/>
        </authorList>
    </citation>
    <scope>NUCLEOTIDE SEQUENCE</scope>
    <source>
        <strain evidence="8">MGMM8</strain>
    </source>
</reference>
<dbReference type="SUPFAM" id="SSF54292">
    <property type="entry name" value="2Fe-2S ferredoxin-like"/>
    <property type="match status" value="1"/>
</dbReference>
<dbReference type="Proteomes" id="UP001230933">
    <property type="component" value="Chromosome"/>
</dbReference>
<dbReference type="InterPro" id="IPR001041">
    <property type="entry name" value="2Fe-2S_ferredoxin-type"/>
</dbReference>
<organism evidence="8 9">
    <name type="scientific">Rhodococcus erythropolis</name>
    <name type="common">Arthrobacter picolinophilus</name>
    <dbReference type="NCBI Taxonomy" id="1833"/>
    <lineage>
        <taxon>Bacteria</taxon>
        <taxon>Bacillati</taxon>
        <taxon>Actinomycetota</taxon>
        <taxon>Actinomycetes</taxon>
        <taxon>Mycobacteriales</taxon>
        <taxon>Nocardiaceae</taxon>
        <taxon>Rhodococcus</taxon>
        <taxon>Rhodococcus erythropolis group</taxon>
    </lineage>
</organism>
<dbReference type="AlphaFoldDB" id="A0AAX3ZZU5"/>
<protein>
    <submittedName>
        <fullName evidence="8">2Fe-2S iron-sulfur cluster-binding protein</fullName>
    </submittedName>
</protein>
<evidence type="ECO:0000313" key="8">
    <source>
        <dbReference type="EMBL" id="WMN01714.1"/>
    </source>
</evidence>
<gene>
    <name evidence="8" type="ORF">QIE55_30850</name>
</gene>
<keyword evidence="5" id="KW-0411">Iron-sulfur</keyword>
<evidence type="ECO:0000259" key="7">
    <source>
        <dbReference type="PROSITE" id="PS51085"/>
    </source>
</evidence>
<dbReference type="GO" id="GO:0140647">
    <property type="term" value="P:P450-containing electron transport chain"/>
    <property type="evidence" value="ECO:0007669"/>
    <property type="project" value="InterPro"/>
</dbReference>
<keyword evidence="4" id="KW-0408">Iron</keyword>
<evidence type="ECO:0000256" key="3">
    <source>
        <dbReference type="ARBA" id="ARBA00022723"/>
    </source>
</evidence>
<dbReference type="GO" id="GO:0051537">
    <property type="term" value="F:2 iron, 2 sulfur cluster binding"/>
    <property type="evidence" value="ECO:0007669"/>
    <property type="project" value="UniProtKB-KW"/>
</dbReference>
<dbReference type="InterPro" id="IPR012675">
    <property type="entry name" value="Beta-grasp_dom_sf"/>
</dbReference>
<dbReference type="RefSeq" id="WP_308370649.1">
    <property type="nucleotide sequence ID" value="NZ_CP124545.1"/>
</dbReference>
<dbReference type="CDD" id="cd00207">
    <property type="entry name" value="fer2"/>
    <property type="match status" value="1"/>
</dbReference>
<dbReference type="PANTHER" id="PTHR23426:SF65">
    <property type="entry name" value="FERREDOXIN-2, MITOCHONDRIAL"/>
    <property type="match status" value="1"/>
</dbReference>
<evidence type="ECO:0000313" key="9">
    <source>
        <dbReference type="Proteomes" id="UP001230933"/>
    </source>
</evidence>
<dbReference type="GO" id="GO:0009055">
    <property type="term" value="F:electron transfer activity"/>
    <property type="evidence" value="ECO:0007669"/>
    <property type="project" value="TreeGrafter"/>
</dbReference>
<dbReference type="EMBL" id="CP124545">
    <property type="protein sequence ID" value="WMN01714.1"/>
    <property type="molecule type" value="Genomic_DNA"/>
</dbReference>
<dbReference type="Gene3D" id="3.10.20.30">
    <property type="match status" value="1"/>
</dbReference>
<evidence type="ECO:0000256" key="4">
    <source>
        <dbReference type="ARBA" id="ARBA00023004"/>
    </source>
</evidence>
<comment type="similarity">
    <text evidence="1">Belongs to the adrenodoxin/putidaredoxin family.</text>
</comment>
<evidence type="ECO:0000256" key="5">
    <source>
        <dbReference type="ARBA" id="ARBA00023014"/>
    </source>
</evidence>
<dbReference type="InterPro" id="IPR036010">
    <property type="entry name" value="2Fe-2S_ferredoxin-like_sf"/>
</dbReference>
<name>A0AAX3ZZU5_RHOER</name>
<comment type="cofactor">
    <cofactor evidence="6">
        <name>[2Fe-2S] cluster</name>
        <dbReference type="ChEBI" id="CHEBI:190135"/>
    </cofactor>
</comment>
<dbReference type="InterPro" id="IPR001055">
    <property type="entry name" value="Adrenodoxin-like"/>
</dbReference>
<dbReference type="PANTHER" id="PTHR23426">
    <property type="entry name" value="FERREDOXIN/ADRENODOXIN"/>
    <property type="match status" value="1"/>
</dbReference>
<accession>A0AAX3ZZU5</accession>
<evidence type="ECO:0000256" key="1">
    <source>
        <dbReference type="ARBA" id="ARBA00010914"/>
    </source>
</evidence>
<proteinExistence type="inferred from homology"/>
<dbReference type="PRINTS" id="PR00355">
    <property type="entry name" value="ADRENODOXIN"/>
</dbReference>